<name>A0A1J1LFR8_9CYAN</name>
<proteinExistence type="predicted"/>
<dbReference type="EMBL" id="CZDF01000132">
    <property type="protein sequence ID" value="CUR31395.1"/>
    <property type="molecule type" value="Genomic_DNA"/>
</dbReference>
<organism evidence="1 2">
    <name type="scientific">Planktothrix tepida PCC 9214</name>
    <dbReference type="NCBI Taxonomy" id="671072"/>
    <lineage>
        <taxon>Bacteria</taxon>
        <taxon>Bacillati</taxon>
        <taxon>Cyanobacteriota</taxon>
        <taxon>Cyanophyceae</taxon>
        <taxon>Oscillatoriophycideae</taxon>
        <taxon>Oscillatoriales</taxon>
        <taxon>Microcoleaceae</taxon>
        <taxon>Planktothrix</taxon>
    </lineage>
</organism>
<sequence length="62" mass="6754">MAKSVQKSNSTKSKNEKLEGITKISVDGYKSIANPCTIEIRNLTILSGANSSLSNAWKREPD</sequence>
<dbReference type="Proteomes" id="UP000184315">
    <property type="component" value="Unassembled WGS sequence"/>
</dbReference>
<evidence type="ECO:0000313" key="1">
    <source>
        <dbReference type="EMBL" id="CUR31395.1"/>
    </source>
</evidence>
<gene>
    <name evidence="1" type="ORF">PL9214290986</name>
</gene>
<dbReference type="AlphaFoldDB" id="A0A1J1LFR8"/>
<protein>
    <submittedName>
        <fullName evidence="1">Uncharacterized protein</fullName>
    </submittedName>
</protein>
<dbReference type="RefSeq" id="WP_072718259.1">
    <property type="nucleotide sequence ID" value="NZ_LN889782.1"/>
</dbReference>
<accession>A0A1J1LFR8</accession>
<keyword evidence="2" id="KW-1185">Reference proteome</keyword>
<evidence type="ECO:0000313" key="2">
    <source>
        <dbReference type="Proteomes" id="UP000184315"/>
    </source>
</evidence>
<dbReference type="OrthoDB" id="308933at2"/>
<reference evidence="2" key="1">
    <citation type="submission" date="2015-10" db="EMBL/GenBank/DDBJ databases">
        <authorList>
            <person name="Regsiter A."/>
            <person name="william w."/>
        </authorList>
    </citation>
    <scope>NUCLEOTIDE SEQUENCE [LARGE SCALE GENOMIC DNA]</scope>
</reference>